<evidence type="ECO:0000256" key="1">
    <source>
        <dbReference type="ARBA" id="ARBA00004496"/>
    </source>
</evidence>
<keyword evidence="5 7" id="KW-0733">Signal recognition particle</keyword>
<dbReference type="GO" id="GO:0030942">
    <property type="term" value="F:endoplasmic reticulum signal peptide binding"/>
    <property type="evidence" value="ECO:0007669"/>
    <property type="project" value="UniProtKB-UniRule"/>
</dbReference>
<dbReference type="EMBL" id="JBGBPQ010000009">
    <property type="protein sequence ID" value="KAL1520074.1"/>
    <property type="molecule type" value="Genomic_DNA"/>
</dbReference>
<dbReference type="InterPro" id="IPR009018">
    <property type="entry name" value="Signal_recog_particle_SRP9/14"/>
</dbReference>
<evidence type="ECO:0000313" key="8">
    <source>
        <dbReference type="EMBL" id="KAL1520074.1"/>
    </source>
</evidence>
<proteinExistence type="inferred from homology"/>
<comment type="function">
    <text evidence="7">Component of the signal recognition particle (SRP) complex, a ribonucleoprotein complex that mediates the cotranslational targeting of secretory and membrane proteins to the endoplasmic reticulum (ER). SRP9 together with SRP14 and the Alu portion of the SRP RNA, constitutes the elongation arrest domain of SRP. The complex of SRP9 and SRP14 is required for SRP RNA binding.</text>
</comment>
<dbReference type="SUPFAM" id="SSF54762">
    <property type="entry name" value="Signal recognition particle alu RNA binding heterodimer, SRP9/14"/>
    <property type="match status" value="1"/>
</dbReference>
<name>A0AB34JHE1_PRYPA</name>
<keyword evidence="9" id="KW-1185">Reference proteome</keyword>
<evidence type="ECO:0000256" key="6">
    <source>
        <dbReference type="ARBA" id="ARBA00023274"/>
    </source>
</evidence>
<comment type="similarity">
    <text evidence="2 7">Belongs to the SRP14 family.</text>
</comment>
<dbReference type="GO" id="GO:0005786">
    <property type="term" value="C:signal recognition particle, endoplasmic reticulum targeting"/>
    <property type="evidence" value="ECO:0007669"/>
    <property type="project" value="UniProtKB-UniRule"/>
</dbReference>
<organism evidence="8 9">
    <name type="scientific">Prymnesium parvum</name>
    <name type="common">Toxic golden alga</name>
    <dbReference type="NCBI Taxonomy" id="97485"/>
    <lineage>
        <taxon>Eukaryota</taxon>
        <taxon>Haptista</taxon>
        <taxon>Haptophyta</taxon>
        <taxon>Prymnesiophyceae</taxon>
        <taxon>Prymnesiales</taxon>
        <taxon>Prymnesiaceae</taxon>
        <taxon>Prymnesium</taxon>
    </lineage>
</organism>
<reference evidence="8 9" key="1">
    <citation type="journal article" date="2024" name="Science">
        <title>Giant polyketide synthase enzymes in the biosynthesis of giant marine polyether toxins.</title>
        <authorList>
            <person name="Fallon T.R."/>
            <person name="Shende V.V."/>
            <person name="Wierzbicki I.H."/>
            <person name="Pendleton A.L."/>
            <person name="Watervoot N.F."/>
            <person name="Auber R.P."/>
            <person name="Gonzalez D.J."/>
            <person name="Wisecaver J.H."/>
            <person name="Moore B.S."/>
        </authorList>
    </citation>
    <scope>NUCLEOTIDE SEQUENCE [LARGE SCALE GENOMIC DNA]</scope>
    <source>
        <strain evidence="8 9">12B1</strain>
    </source>
</reference>
<dbReference type="AlphaFoldDB" id="A0AB34JHE1"/>
<keyword evidence="4 7" id="KW-0694">RNA-binding</keyword>
<keyword evidence="3 7" id="KW-0963">Cytoplasm</keyword>
<evidence type="ECO:0000256" key="2">
    <source>
        <dbReference type="ARBA" id="ARBA00010349"/>
    </source>
</evidence>
<dbReference type="GO" id="GO:0008312">
    <property type="term" value="F:7S RNA binding"/>
    <property type="evidence" value="ECO:0007669"/>
    <property type="project" value="UniProtKB-UniRule"/>
</dbReference>
<sequence>MTLLDPDAFLTQLTRILERSRGQGTLYVTMKRYAGKEGKMGGEVAAADFRCLVRAVGAKQKISAMIAAKDHRRFMQSYGNIMKISLDSLKKKEKKRPEKKKSS</sequence>
<evidence type="ECO:0000313" key="9">
    <source>
        <dbReference type="Proteomes" id="UP001515480"/>
    </source>
</evidence>
<dbReference type="Pfam" id="PF02290">
    <property type="entry name" value="SRP14"/>
    <property type="match status" value="1"/>
</dbReference>
<evidence type="ECO:0000256" key="4">
    <source>
        <dbReference type="ARBA" id="ARBA00022884"/>
    </source>
</evidence>
<dbReference type="Gene3D" id="3.30.720.10">
    <property type="entry name" value="Signal recognition particle alu RNA binding heterodimer, srp9/1"/>
    <property type="match status" value="1"/>
</dbReference>
<evidence type="ECO:0000256" key="3">
    <source>
        <dbReference type="ARBA" id="ARBA00022490"/>
    </source>
</evidence>
<dbReference type="InterPro" id="IPR003210">
    <property type="entry name" value="Signal_recog_particle_SRP14"/>
</dbReference>
<protein>
    <recommendedName>
        <fullName evidence="7">Signal recognition particle 14 kDa protein</fullName>
        <shortName evidence="7">SRP14</shortName>
    </recommendedName>
</protein>
<evidence type="ECO:0000256" key="5">
    <source>
        <dbReference type="ARBA" id="ARBA00023135"/>
    </source>
</evidence>
<dbReference type="PANTHER" id="PTHR12013">
    <property type="entry name" value="SIGNAL RECOGNITION PARTICLE 14 KD PROTEIN"/>
    <property type="match status" value="1"/>
</dbReference>
<comment type="caution">
    <text evidence="8">The sequence shown here is derived from an EMBL/GenBank/DDBJ whole genome shotgun (WGS) entry which is preliminary data.</text>
</comment>
<dbReference type="GO" id="GO:0006614">
    <property type="term" value="P:SRP-dependent cotranslational protein targeting to membrane"/>
    <property type="evidence" value="ECO:0007669"/>
    <property type="project" value="UniProtKB-UniRule"/>
</dbReference>
<keyword evidence="6 7" id="KW-0687">Ribonucleoprotein</keyword>
<gene>
    <name evidence="8" type="ORF">AB1Y20_023549</name>
</gene>
<evidence type="ECO:0000256" key="7">
    <source>
        <dbReference type="RuleBase" id="RU368100"/>
    </source>
</evidence>
<accession>A0AB34JHE1</accession>
<dbReference type="Proteomes" id="UP001515480">
    <property type="component" value="Unassembled WGS sequence"/>
</dbReference>
<comment type="subcellular location">
    <subcellularLocation>
        <location evidence="1 7">Cytoplasm</location>
    </subcellularLocation>
</comment>
<comment type="subunit">
    <text evidence="7">Heterodimer with SRP9; binds RNA as heterodimer. Component of a signal recognition particle (SRP) complex that consists of a 7SL RNA molecule of 300 nucleotides and six protein subunits: SRP72, SRP68, SRP54, SRP19, SRP14 and SRP9.</text>
</comment>